<evidence type="ECO:0000313" key="3">
    <source>
        <dbReference type="Proteomes" id="UP001310248"/>
    </source>
</evidence>
<name>A0ABU7G4Q9_9ALTE</name>
<reference evidence="3" key="1">
    <citation type="submission" date="2023-07" db="EMBL/GenBank/DDBJ databases">
        <title>Draft genome sequence of Agarivorans aestuarii strain ZMCS4, a CAZymes producing bacteria isolated from the marine brown algae Clodostephus spongiosus.</title>
        <authorList>
            <person name="Lorente B."/>
            <person name="Cabral C."/>
            <person name="Frias J."/>
            <person name="Faria J."/>
            <person name="Toubarro D."/>
        </authorList>
    </citation>
    <scope>NUCLEOTIDE SEQUENCE [LARGE SCALE GENOMIC DNA]</scope>
    <source>
        <strain evidence="3">ZMCS4</strain>
    </source>
</reference>
<sequence>MKVIVAKMRLVTVLALASLNLACVPTIQTVYLTPEVKDKVLLFSPGEAPSFKPLTNVKAYHASQSETATLSNQQGEYQLAPSSKVESTLLMAGHSLNYYPVSIQTEAFTVTALAQASTKMLDVETVYINSVIVQDELDGKPLLAEPGPSALKYCNLSYVKQLRRELAVHKVLKQSYPEIEPTELAYLQDQQQQTLMWIEYVKRSCNWENEDGYPRYRDMKDAREYFAAAEANLFD</sequence>
<dbReference type="Proteomes" id="UP001310248">
    <property type="component" value="Unassembled WGS sequence"/>
</dbReference>
<proteinExistence type="predicted"/>
<dbReference type="RefSeq" id="WP_329775374.1">
    <property type="nucleotide sequence ID" value="NZ_JAYDYW010000007.1"/>
</dbReference>
<protein>
    <recommendedName>
        <fullName evidence="4">Lipoprotein</fullName>
    </recommendedName>
</protein>
<organism evidence="2 3">
    <name type="scientific">Agarivorans aestuarii</name>
    <dbReference type="NCBI Taxonomy" id="1563703"/>
    <lineage>
        <taxon>Bacteria</taxon>
        <taxon>Pseudomonadati</taxon>
        <taxon>Pseudomonadota</taxon>
        <taxon>Gammaproteobacteria</taxon>
        <taxon>Alteromonadales</taxon>
        <taxon>Alteromonadaceae</taxon>
        <taxon>Agarivorans</taxon>
    </lineage>
</organism>
<reference evidence="2 3" key="2">
    <citation type="submission" date="2023-12" db="EMBL/GenBank/DDBJ databases">
        <authorList>
            <consortium name="Cladostephus spongiosus"/>
            <person name="Lorente B."/>
            <person name="Cabral C."/>
            <person name="Frias J."/>
            <person name="Faria J."/>
            <person name="Toubarro D."/>
        </authorList>
    </citation>
    <scope>NUCLEOTIDE SEQUENCE [LARGE SCALE GENOMIC DNA]</scope>
    <source>
        <strain evidence="2 3">ZMCS4</strain>
    </source>
</reference>
<evidence type="ECO:0000313" key="2">
    <source>
        <dbReference type="EMBL" id="MEE1674216.1"/>
    </source>
</evidence>
<keyword evidence="3" id="KW-1185">Reference proteome</keyword>
<feature type="chain" id="PRO_5045885328" description="Lipoprotein" evidence="1">
    <location>
        <begin position="23"/>
        <end position="235"/>
    </location>
</feature>
<feature type="signal peptide" evidence="1">
    <location>
        <begin position="1"/>
        <end position="22"/>
    </location>
</feature>
<comment type="caution">
    <text evidence="2">The sequence shown here is derived from an EMBL/GenBank/DDBJ whole genome shotgun (WGS) entry which is preliminary data.</text>
</comment>
<dbReference type="EMBL" id="JAYDYW010000007">
    <property type="protein sequence ID" value="MEE1674216.1"/>
    <property type="molecule type" value="Genomic_DNA"/>
</dbReference>
<evidence type="ECO:0008006" key="4">
    <source>
        <dbReference type="Google" id="ProtNLM"/>
    </source>
</evidence>
<evidence type="ECO:0000256" key="1">
    <source>
        <dbReference type="SAM" id="SignalP"/>
    </source>
</evidence>
<accession>A0ABU7G4Q9</accession>
<keyword evidence="1" id="KW-0732">Signal</keyword>
<gene>
    <name evidence="2" type="ORF">SNR37_003652</name>
</gene>